<dbReference type="InterPro" id="IPR027417">
    <property type="entry name" value="P-loop_NTPase"/>
</dbReference>
<dbReference type="RefSeq" id="XP_067077673.1">
    <property type="nucleotide sequence ID" value="XM_067221572.1"/>
</dbReference>
<dbReference type="PANTHER" id="PTHR11649">
    <property type="entry name" value="MSS1/TRME-RELATED GTP-BINDING PROTEIN"/>
    <property type="match status" value="1"/>
</dbReference>
<proteinExistence type="predicted"/>
<reference evidence="6" key="1">
    <citation type="submission" date="2016-09" db="EMBL/GenBank/DDBJ databases">
        <authorList>
            <person name="Hebert L."/>
            <person name="Moumen B."/>
        </authorList>
    </citation>
    <scope>NUCLEOTIDE SEQUENCE [LARGE SCALE GENOMIC DNA]</scope>
    <source>
        <strain evidence="6">OVI</strain>
    </source>
</reference>
<protein>
    <submittedName>
        <fullName evidence="6">50S ribosome-binding GTPase, putative</fullName>
    </submittedName>
</protein>
<gene>
    <name evidence="6" type="ORF">TEOVI_000592400</name>
</gene>
<evidence type="ECO:0000256" key="3">
    <source>
        <dbReference type="ARBA" id="ARBA00022842"/>
    </source>
</evidence>
<evidence type="ECO:0000256" key="1">
    <source>
        <dbReference type="ARBA" id="ARBA00022723"/>
    </source>
</evidence>
<dbReference type="CDD" id="cd01876">
    <property type="entry name" value="YihA_EngB"/>
    <property type="match status" value="1"/>
</dbReference>
<dbReference type="EMBL" id="CZPT02000516">
    <property type="protein sequence ID" value="SCU66198.1"/>
    <property type="molecule type" value="Genomic_DNA"/>
</dbReference>
<dbReference type="GO" id="GO:0005525">
    <property type="term" value="F:GTP binding"/>
    <property type="evidence" value="ECO:0007669"/>
    <property type="project" value="UniProtKB-KW"/>
</dbReference>
<dbReference type="Pfam" id="PF01926">
    <property type="entry name" value="MMR_HSR1"/>
    <property type="match status" value="1"/>
</dbReference>
<accession>A0A1G4I3G5</accession>
<dbReference type="PANTHER" id="PTHR11649:SF77">
    <property type="entry name" value="G DOMAIN-CONTAINING PROTEIN"/>
    <property type="match status" value="1"/>
</dbReference>
<evidence type="ECO:0000259" key="5">
    <source>
        <dbReference type="Pfam" id="PF01926"/>
    </source>
</evidence>
<evidence type="ECO:0000256" key="2">
    <source>
        <dbReference type="ARBA" id="ARBA00022741"/>
    </source>
</evidence>
<keyword evidence="4" id="KW-0342">GTP-binding</keyword>
<dbReference type="AlphaFoldDB" id="A0A1G4I3G5"/>
<comment type="caution">
    <text evidence="6">The sequence shown here is derived from an EMBL/GenBank/DDBJ whole genome shotgun (WGS) entry which is preliminary data.</text>
</comment>
<name>A0A1G4I3G5_TRYEQ</name>
<dbReference type="VEuPathDB" id="TriTrypDB:TEOVI_000592400"/>
<dbReference type="Gene3D" id="3.40.50.300">
    <property type="entry name" value="P-loop containing nucleotide triphosphate hydrolases"/>
    <property type="match status" value="1"/>
</dbReference>
<sequence>MTSKHVVGNVFAATAVLRCGRFVSGTRLGCSSGKIIIPTLPTSGVVERNLGSFSSTSALGRGSSEYYENKRMDPAVGQFLGGDASATLRRQQQLEHFRNATEDAAVRIWRDSKSHIRRQEKLVQDIGVEGAVRELLQPTQISFRQELRQRPLDRGILEEIYKGLHGRRIERQLKRGVSWEHWITKGDGTAPVFTASRKAQQTFAFGGNIKLVAKATHPKQFPVMAMGGGYESSNGVFAMGESQRLVPEVAFVGRTSSGKSSLVNAIVNAMVAPYGHLQGTTSSVNFYNIADKIVLVDCPGYGYYNPMETPHLDAENAVASMRAYLTSCSRCVDEKQAVAGTGRINIAERAAKDKAAKHGNRSRIRAPGVPRPIKRVFVCVSARGMQHSDLAYLDHLETLSLPFSVVLTKTDAAPIRFLARLADHTRCQLVHYKNCKELLLTSSLRLAGIDKMQSLIGSMALGEDKLHGATTDFSAIV</sequence>
<dbReference type="GeneID" id="92379863"/>
<dbReference type="SUPFAM" id="SSF52540">
    <property type="entry name" value="P-loop containing nucleoside triphosphate hydrolases"/>
    <property type="match status" value="1"/>
</dbReference>
<dbReference type="Proteomes" id="UP000195570">
    <property type="component" value="Unassembled WGS sequence"/>
</dbReference>
<organism evidence="6 7">
    <name type="scientific">Trypanosoma equiperdum</name>
    <dbReference type="NCBI Taxonomy" id="5694"/>
    <lineage>
        <taxon>Eukaryota</taxon>
        <taxon>Discoba</taxon>
        <taxon>Euglenozoa</taxon>
        <taxon>Kinetoplastea</taxon>
        <taxon>Metakinetoplastina</taxon>
        <taxon>Trypanosomatida</taxon>
        <taxon>Trypanosomatidae</taxon>
        <taxon>Trypanosoma</taxon>
    </lineage>
</organism>
<keyword evidence="7" id="KW-1185">Reference proteome</keyword>
<evidence type="ECO:0000313" key="6">
    <source>
        <dbReference type="EMBL" id="SCU66198.1"/>
    </source>
</evidence>
<dbReference type="InterPro" id="IPR006073">
    <property type="entry name" value="GTP-bd"/>
</dbReference>
<evidence type="ECO:0000256" key="4">
    <source>
        <dbReference type="ARBA" id="ARBA00023134"/>
    </source>
</evidence>
<dbReference type="InterPro" id="IPR030393">
    <property type="entry name" value="G_ENGB_dom"/>
</dbReference>
<feature type="domain" description="G" evidence="5">
    <location>
        <begin position="248"/>
        <end position="319"/>
    </location>
</feature>
<keyword evidence="1" id="KW-0479">Metal-binding</keyword>
<evidence type="ECO:0000313" key="7">
    <source>
        <dbReference type="Proteomes" id="UP000195570"/>
    </source>
</evidence>
<keyword evidence="3" id="KW-0460">Magnesium</keyword>
<keyword evidence="2" id="KW-0547">Nucleotide-binding</keyword>
<dbReference type="GO" id="GO:0046872">
    <property type="term" value="F:metal ion binding"/>
    <property type="evidence" value="ECO:0007669"/>
    <property type="project" value="UniProtKB-KW"/>
</dbReference>